<evidence type="ECO:0000256" key="2">
    <source>
        <dbReference type="ARBA" id="ARBA00022840"/>
    </source>
</evidence>
<dbReference type="AlphaFoldDB" id="A0A0V0QII3"/>
<gene>
    <name evidence="10" type="ORF">PPERSA_06308</name>
</gene>
<dbReference type="GO" id="GO:0007018">
    <property type="term" value="P:microtubule-based movement"/>
    <property type="evidence" value="ECO:0007669"/>
    <property type="project" value="InterPro"/>
</dbReference>
<keyword evidence="6" id="KW-0493">Microtubule</keyword>
<name>A0A0V0QII3_PSEPJ</name>
<keyword evidence="11" id="KW-1185">Reference proteome</keyword>
<dbReference type="GO" id="GO:0016787">
    <property type="term" value="F:hydrolase activity"/>
    <property type="evidence" value="ECO:0007669"/>
    <property type="project" value="UniProtKB-KW"/>
</dbReference>
<dbReference type="OrthoDB" id="313052at2759"/>
<evidence type="ECO:0000256" key="7">
    <source>
        <dbReference type="SAM" id="Coils"/>
    </source>
</evidence>
<dbReference type="GO" id="GO:0005874">
    <property type="term" value="C:microtubule"/>
    <property type="evidence" value="ECO:0007669"/>
    <property type="project" value="UniProtKB-KW"/>
</dbReference>
<dbReference type="InterPro" id="IPR001752">
    <property type="entry name" value="Kinesin_motor_dom"/>
</dbReference>
<dbReference type="SMART" id="SM00129">
    <property type="entry name" value="KISc"/>
    <property type="match status" value="1"/>
</dbReference>
<feature type="binding site" evidence="5">
    <location>
        <begin position="105"/>
        <end position="112"/>
    </location>
    <ligand>
        <name>ATP</name>
        <dbReference type="ChEBI" id="CHEBI:30616"/>
    </ligand>
</feature>
<dbReference type="PROSITE" id="PS50067">
    <property type="entry name" value="KINESIN_MOTOR_2"/>
    <property type="match status" value="1"/>
</dbReference>
<dbReference type="GO" id="GO:0008017">
    <property type="term" value="F:microtubule binding"/>
    <property type="evidence" value="ECO:0007669"/>
    <property type="project" value="InterPro"/>
</dbReference>
<comment type="similarity">
    <text evidence="5 6">Belongs to the TRAFAC class myosin-kinesin ATPase superfamily. Kinesin family.</text>
</comment>
<dbReference type="InterPro" id="IPR027417">
    <property type="entry name" value="P-loop_NTPase"/>
</dbReference>
<dbReference type="Pfam" id="PF00225">
    <property type="entry name" value="Kinesin"/>
    <property type="match status" value="2"/>
</dbReference>
<dbReference type="PANTHER" id="PTHR47968:SF75">
    <property type="entry name" value="CENTROMERE-ASSOCIATED PROTEIN E"/>
    <property type="match status" value="1"/>
</dbReference>
<evidence type="ECO:0000256" key="3">
    <source>
        <dbReference type="ARBA" id="ARBA00023054"/>
    </source>
</evidence>
<dbReference type="InterPro" id="IPR019821">
    <property type="entry name" value="Kinesin_motor_CS"/>
</dbReference>
<sequence>MIQEFDEPIRVIIRQRPPNQNDLKDENFTYAWNLTEENNQGNISINPKIQHQIKKTRPNFQKEPFNFDNVYDQNAKTEDIYEKEMKPIVQKAMKNSENGIIFLYGQTGAGKTFTMIGERDNESLKKEQSYLGTQYNTQIKNNKNNFNQQSQTTLSKTFKSFESEQKENNQNNISLNSLQREQQIDYQQSQGILTMCFKEIFEQINCIKQTSPFDHFSIYCSYLEIYNEKIYDLLKKYDNQEELQNLELRETEDKKFQAQGAEKEVVSTIDEIFQILEKGEINRHYAQTKMNLQSSRSHTIFKIEIKQQKAQQLQEKVSQLTFVDLAGSEKYNIHDDLSGSKRRIRQEEQKNICKSLFNLARVVSLISEQQEIQIKNQEIQGINNNQVKNQFSQNNLQKKSQKNPIYIPFRDSILTKILKEAFGGNCHCTFICCINPSQKEIDISYNTLQFAQRAKKIVNKLKKCQVYKKLSLQNLQDTYLAYQDKIKELENIMQLNIQDSGQKNSKNLKQSPDFLRNSSIYNGDYQKQTQRKIQDKQQVNSFSKNDKSTQKKKNESIFDQLIQNVSQEFTL</sequence>
<protein>
    <recommendedName>
        <fullName evidence="6">Kinesin-like protein</fullName>
    </recommendedName>
</protein>
<proteinExistence type="inferred from homology"/>
<evidence type="ECO:0000256" key="1">
    <source>
        <dbReference type="ARBA" id="ARBA00022741"/>
    </source>
</evidence>
<dbReference type="Gene3D" id="3.40.850.10">
    <property type="entry name" value="Kinesin motor domain"/>
    <property type="match status" value="1"/>
</dbReference>
<dbReference type="InterPro" id="IPR036961">
    <property type="entry name" value="Kinesin_motor_dom_sf"/>
</dbReference>
<evidence type="ECO:0000256" key="8">
    <source>
        <dbReference type="SAM" id="MobiDB-lite"/>
    </source>
</evidence>
<keyword evidence="3 7" id="KW-0175">Coiled coil</keyword>
<evidence type="ECO:0000313" key="10">
    <source>
        <dbReference type="EMBL" id="KRX02113.1"/>
    </source>
</evidence>
<dbReference type="InterPro" id="IPR027640">
    <property type="entry name" value="Kinesin-like_fam"/>
</dbReference>
<keyword evidence="1 5" id="KW-0547">Nucleotide-binding</keyword>
<dbReference type="GO" id="GO:0003777">
    <property type="term" value="F:microtubule motor activity"/>
    <property type="evidence" value="ECO:0007669"/>
    <property type="project" value="InterPro"/>
</dbReference>
<feature type="domain" description="Kinesin motor" evidence="9">
    <location>
        <begin position="8"/>
        <end position="457"/>
    </location>
</feature>
<comment type="caution">
    <text evidence="10">The sequence shown here is derived from an EMBL/GenBank/DDBJ whole genome shotgun (WGS) entry which is preliminary data.</text>
</comment>
<evidence type="ECO:0000256" key="5">
    <source>
        <dbReference type="PROSITE-ProRule" id="PRU00283"/>
    </source>
</evidence>
<dbReference type="SUPFAM" id="SSF52540">
    <property type="entry name" value="P-loop containing nucleoside triphosphate hydrolases"/>
    <property type="match status" value="1"/>
</dbReference>
<dbReference type="GO" id="GO:0005524">
    <property type="term" value="F:ATP binding"/>
    <property type="evidence" value="ECO:0007669"/>
    <property type="project" value="UniProtKB-UniRule"/>
</dbReference>
<feature type="region of interest" description="Disordered" evidence="8">
    <location>
        <begin position="532"/>
        <end position="555"/>
    </location>
</feature>
<dbReference type="PROSITE" id="PS00411">
    <property type="entry name" value="KINESIN_MOTOR_1"/>
    <property type="match status" value="1"/>
</dbReference>
<dbReference type="Proteomes" id="UP000054937">
    <property type="component" value="Unassembled WGS sequence"/>
</dbReference>
<keyword evidence="4 5" id="KW-0505">Motor protein</keyword>
<evidence type="ECO:0000259" key="9">
    <source>
        <dbReference type="PROSITE" id="PS50067"/>
    </source>
</evidence>
<keyword evidence="10" id="KW-0378">Hydrolase</keyword>
<evidence type="ECO:0000256" key="4">
    <source>
        <dbReference type="ARBA" id="ARBA00023175"/>
    </source>
</evidence>
<feature type="coiled-coil region" evidence="7">
    <location>
        <begin position="223"/>
        <end position="254"/>
    </location>
</feature>
<reference evidence="10 11" key="1">
    <citation type="journal article" date="2015" name="Sci. Rep.">
        <title>Genome of the facultative scuticociliatosis pathogen Pseudocohnilembus persalinus provides insight into its virulence through horizontal gene transfer.</title>
        <authorList>
            <person name="Xiong J."/>
            <person name="Wang G."/>
            <person name="Cheng J."/>
            <person name="Tian M."/>
            <person name="Pan X."/>
            <person name="Warren A."/>
            <person name="Jiang C."/>
            <person name="Yuan D."/>
            <person name="Miao W."/>
        </authorList>
    </citation>
    <scope>NUCLEOTIDE SEQUENCE [LARGE SCALE GENOMIC DNA]</scope>
    <source>
        <strain evidence="10">36N120E</strain>
    </source>
</reference>
<evidence type="ECO:0000256" key="6">
    <source>
        <dbReference type="RuleBase" id="RU000394"/>
    </source>
</evidence>
<dbReference type="InParanoid" id="A0A0V0QII3"/>
<dbReference type="EMBL" id="LDAU01000157">
    <property type="protein sequence ID" value="KRX02113.1"/>
    <property type="molecule type" value="Genomic_DNA"/>
</dbReference>
<evidence type="ECO:0000313" key="11">
    <source>
        <dbReference type="Proteomes" id="UP000054937"/>
    </source>
</evidence>
<organism evidence="10 11">
    <name type="scientific">Pseudocohnilembus persalinus</name>
    <name type="common">Ciliate</name>
    <dbReference type="NCBI Taxonomy" id="266149"/>
    <lineage>
        <taxon>Eukaryota</taxon>
        <taxon>Sar</taxon>
        <taxon>Alveolata</taxon>
        <taxon>Ciliophora</taxon>
        <taxon>Intramacronucleata</taxon>
        <taxon>Oligohymenophorea</taxon>
        <taxon>Scuticociliatia</taxon>
        <taxon>Philasterida</taxon>
        <taxon>Pseudocohnilembidae</taxon>
        <taxon>Pseudocohnilembus</taxon>
    </lineage>
</organism>
<keyword evidence="2 5" id="KW-0067">ATP-binding</keyword>
<accession>A0A0V0QII3</accession>
<dbReference type="PANTHER" id="PTHR47968">
    <property type="entry name" value="CENTROMERE PROTEIN E"/>
    <property type="match status" value="1"/>
</dbReference>
<feature type="compositionally biased region" description="Basic and acidic residues" evidence="8">
    <location>
        <begin position="544"/>
        <end position="555"/>
    </location>
</feature>
<dbReference type="PRINTS" id="PR00380">
    <property type="entry name" value="KINESINHEAVY"/>
</dbReference>